<dbReference type="InterPro" id="IPR036111">
    <property type="entry name" value="Mal/L-sulfo/L-lacto_DH-like_sf"/>
</dbReference>
<dbReference type="InterPro" id="IPR003767">
    <property type="entry name" value="Malate/L-lactate_DH-like"/>
</dbReference>
<organism evidence="3 4">
    <name type="scientific">Nicoliella spurrieriana</name>
    <dbReference type="NCBI Taxonomy" id="2925830"/>
    <lineage>
        <taxon>Bacteria</taxon>
        <taxon>Bacillati</taxon>
        <taxon>Bacillota</taxon>
        <taxon>Bacilli</taxon>
        <taxon>Lactobacillales</taxon>
        <taxon>Lactobacillaceae</taxon>
        <taxon>Nicoliella</taxon>
    </lineage>
</organism>
<keyword evidence="3" id="KW-0614">Plasmid</keyword>
<dbReference type="KEGG" id="lbe:MOO44_01375"/>
<dbReference type="EMBL" id="CP093360">
    <property type="protein sequence ID" value="UQS85997.1"/>
    <property type="molecule type" value="Genomic_DNA"/>
</dbReference>
<dbReference type="Proteomes" id="UP000831181">
    <property type="component" value="Plasmid p1unnamed"/>
</dbReference>
<dbReference type="Gene3D" id="3.30.1370.60">
    <property type="entry name" value="Hypothetical oxidoreductase yiak, domain 2"/>
    <property type="match status" value="1"/>
</dbReference>
<gene>
    <name evidence="3" type="ORF">MOO44_01375</name>
</gene>
<dbReference type="GO" id="GO:0016491">
    <property type="term" value="F:oxidoreductase activity"/>
    <property type="evidence" value="ECO:0007669"/>
    <property type="project" value="UniProtKB-KW"/>
</dbReference>
<reference evidence="3" key="1">
    <citation type="journal article" date="2022" name="Int. J. Syst. Evol. Microbiol.">
        <title>Apilactobacillus apisilvae sp. nov., Nicolia spurrieriana gen. nov. sp. nov., Bombilactobacillus folatiphilus sp. nov. and Bombilactobacillus thymidiniphilus sp. nov., four new lactic acid bacterial isolates from stingless bees Tetragonula carbonaria and Austroplebeia australis.</title>
        <authorList>
            <person name="Oliphant S.A."/>
            <person name="Watson-Haigh N.S."/>
            <person name="Sumby K.M."/>
            <person name="Gardner J."/>
            <person name="Groom S."/>
            <person name="Jiranek V."/>
        </authorList>
    </citation>
    <scope>NUCLEOTIDE SEQUENCE</scope>
    <source>
        <strain evidence="3">SGEP1_A5</strain>
    </source>
</reference>
<dbReference type="Pfam" id="PF02615">
    <property type="entry name" value="Ldh_2"/>
    <property type="match status" value="1"/>
</dbReference>
<keyword evidence="4" id="KW-1185">Reference proteome</keyword>
<evidence type="ECO:0000313" key="4">
    <source>
        <dbReference type="Proteomes" id="UP000831181"/>
    </source>
</evidence>
<proteinExistence type="inferred from homology"/>
<protein>
    <submittedName>
        <fullName evidence="3">Ldh family oxidoreductase</fullName>
    </submittedName>
</protein>
<evidence type="ECO:0000256" key="1">
    <source>
        <dbReference type="ARBA" id="ARBA00006056"/>
    </source>
</evidence>
<geneLocation type="plasmid" evidence="3 4">
    <name>p1unnamed</name>
</geneLocation>
<dbReference type="AlphaFoldDB" id="A0A976X4Y0"/>
<dbReference type="InterPro" id="IPR043144">
    <property type="entry name" value="Mal/L-sulf/L-lact_DH-like_ah"/>
</dbReference>
<dbReference type="Gene3D" id="1.10.1530.10">
    <property type="match status" value="1"/>
</dbReference>
<dbReference type="PANTHER" id="PTHR11091:SF0">
    <property type="entry name" value="MALATE DEHYDROGENASE"/>
    <property type="match status" value="1"/>
</dbReference>
<dbReference type="RefSeq" id="WP_260115805.1">
    <property type="nucleotide sequence ID" value="NZ_CP093360.1"/>
</dbReference>
<dbReference type="SUPFAM" id="SSF89733">
    <property type="entry name" value="L-sulfolactate dehydrogenase-like"/>
    <property type="match status" value="1"/>
</dbReference>
<evidence type="ECO:0000256" key="2">
    <source>
        <dbReference type="ARBA" id="ARBA00023002"/>
    </source>
</evidence>
<evidence type="ECO:0000313" key="3">
    <source>
        <dbReference type="EMBL" id="UQS85997.1"/>
    </source>
</evidence>
<comment type="similarity">
    <text evidence="1">Belongs to the LDH2/MDH2 oxidoreductase family.</text>
</comment>
<dbReference type="PANTHER" id="PTHR11091">
    <property type="entry name" value="OXIDOREDUCTASE-RELATED"/>
    <property type="match status" value="1"/>
</dbReference>
<keyword evidence="2" id="KW-0560">Oxidoreductase</keyword>
<dbReference type="InterPro" id="IPR043143">
    <property type="entry name" value="Mal/L-sulf/L-lact_DH-like_NADP"/>
</dbReference>
<accession>A0A976X4Y0</accession>
<name>A0A976X4Y0_9LACO</name>
<sequence>MKIKANDELNYLTTVFTKKGFSKEDSHLLADTLVDADLRGISSHGIQRLAWYLKMVDDGTIQPQNPVKFLKESATSLLVDANQNMGQIACNAAMDKLIDKAKQSVISMAVIRNSNHFGTAGYWARKAVAQGLIGIAFTNTRPLVVPTNALEAFLGSNAFAFTFPAKPHPFVFDGATSVVSGGKIQVLDKKKQPLPGEWAVDKDRNVVSDAKEAEDILATAALTPNQKGGGVLTLGGSNEHNSNYKGFGNSLVVEILTGILAQGSISADTNVGKHDFSQCLLAIDPSFFGNLDALRDKATDMFNRIRNLDHLPETEIKIPGDREYRNFAYNQEHGVSIDEVTAGQIKQIASELSISAPTEISF</sequence>